<dbReference type="OMA" id="NSYSYHI"/>
<dbReference type="PANTHER" id="PTHR47967">
    <property type="entry name" value="OS07G0603500 PROTEIN-RELATED"/>
    <property type="match status" value="1"/>
</dbReference>
<dbReference type="InterPro" id="IPR033121">
    <property type="entry name" value="PEPTIDASE_A1"/>
</dbReference>
<dbReference type="InterPro" id="IPR032799">
    <property type="entry name" value="TAXi_C"/>
</dbReference>
<gene>
    <name evidence="6" type="ordered locus">AALP_Aa8g424600</name>
</gene>
<keyword evidence="4" id="KW-0732">Signal</keyword>
<dbReference type="InterPro" id="IPR032861">
    <property type="entry name" value="TAXi_N"/>
</dbReference>
<dbReference type="AlphaFoldDB" id="A0A087GD02"/>
<keyword evidence="7" id="KW-1185">Reference proteome</keyword>
<dbReference type="GO" id="GO:0008233">
    <property type="term" value="F:peptidase activity"/>
    <property type="evidence" value="ECO:0007669"/>
    <property type="project" value="UniProtKB-KW"/>
</dbReference>
<evidence type="ECO:0000256" key="4">
    <source>
        <dbReference type="SAM" id="SignalP"/>
    </source>
</evidence>
<dbReference type="GO" id="GO:0006508">
    <property type="term" value="P:proteolysis"/>
    <property type="evidence" value="ECO:0007669"/>
    <property type="project" value="UniProtKB-KW"/>
</dbReference>
<protein>
    <recommendedName>
        <fullName evidence="5">Peptidase A1 domain-containing protein</fullName>
    </recommendedName>
</protein>
<sequence>MVSSIPLLFLLLLLHFTVPTHNFILEDDPSIYQPNGFFLPFESNLYVEITIGTPTRTFNLKLDSSTHLTYLECDSCDDDHQCSPSDTTKHYDGKSSNTFSPISCNNSSLCPNILSNNSTNHYNVTITKASLSLLCTPSDFCRYDVSSFSTGYLVSDTIQLTSSITDQENSLSIVHGFVFGCGTSNRAPPGEENSGVDGRVSLTTHRFSLLSQLRVIRFSHCLWPSSAGSRNFIRLGSVAEYGGDMMLVPMLDATESYSYHLTLFGISLEQERLRSNETSAIAIDIGTYYTHLETSLYEKVKEELMTQIGPMVAFEVDELMCFTTEVGLDIDSLPKLTLHFQGFNYTISNKGLYIRDSPTSLCMALVRSTMDDEEKNVLGASGLVDHAVGYDTSQRMLAFQQRDCLTDFVDGML</sequence>
<evidence type="ECO:0000256" key="2">
    <source>
        <dbReference type="ARBA" id="ARBA00022670"/>
    </source>
</evidence>
<feature type="domain" description="Peptidase A1" evidence="5">
    <location>
        <begin position="45"/>
        <end position="400"/>
    </location>
</feature>
<name>A0A087GD02_ARAAL</name>
<dbReference type="PROSITE" id="PS51767">
    <property type="entry name" value="PEPTIDASE_A1"/>
    <property type="match status" value="1"/>
</dbReference>
<evidence type="ECO:0000259" key="5">
    <source>
        <dbReference type="PROSITE" id="PS51767"/>
    </source>
</evidence>
<dbReference type="InterPro" id="IPR021109">
    <property type="entry name" value="Peptidase_aspartic_dom_sf"/>
</dbReference>
<dbReference type="SUPFAM" id="SSF50630">
    <property type="entry name" value="Acid proteases"/>
    <property type="match status" value="1"/>
</dbReference>
<dbReference type="Gramene" id="KFK27754">
    <property type="protein sequence ID" value="KFK27754"/>
    <property type="gene ID" value="AALP_AA8G424600"/>
</dbReference>
<feature type="signal peptide" evidence="4">
    <location>
        <begin position="1"/>
        <end position="22"/>
    </location>
</feature>
<dbReference type="InterPro" id="IPR051708">
    <property type="entry name" value="Plant_Aspart_Prot_A1"/>
</dbReference>
<dbReference type="Gene3D" id="2.40.70.10">
    <property type="entry name" value="Acid Proteases"/>
    <property type="match status" value="2"/>
</dbReference>
<evidence type="ECO:0000256" key="3">
    <source>
        <dbReference type="ARBA" id="ARBA00022801"/>
    </source>
</evidence>
<evidence type="ECO:0000313" key="7">
    <source>
        <dbReference type="Proteomes" id="UP000029120"/>
    </source>
</evidence>
<dbReference type="OrthoDB" id="1072226at2759"/>
<keyword evidence="3" id="KW-0378">Hydrolase</keyword>
<proteinExistence type="inferred from homology"/>
<accession>A0A087GD02</accession>
<evidence type="ECO:0000256" key="1">
    <source>
        <dbReference type="ARBA" id="ARBA00007447"/>
    </source>
</evidence>
<feature type="chain" id="PRO_5001821940" description="Peptidase A1 domain-containing protein" evidence="4">
    <location>
        <begin position="23"/>
        <end position="413"/>
    </location>
</feature>
<comment type="similarity">
    <text evidence="1">Belongs to the peptidase A1 family.</text>
</comment>
<reference evidence="7" key="1">
    <citation type="journal article" date="2015" name="Nat. Plants">
        <title>Genome expansion of Arabis alpina linked with retrotransposition and reduced symmetric DNA methylation.</title>
        <authorList>
            <person name="Willing E.M."/>
            <person name="Rawat V."/>
            <person name="Mandakova T."/>
            <person name="Maumus F."/>
            <person name="James G.V."/>
            <person name="Nordstroem K.J."/>
            <person name="Becker C."/>
            <person name="Warthmann N."/>
            <person name="Chica C."/>
            <person name="Szarzynska B."/>
            <person name="Zytnicki M."/>
            <person name="Albani M.C."/>
            <person name="Kiefer C."/>
            <person name="Bergonzi S."/>
            <person name="Castaings L."/>
            <person name="Mateos J.L."/>
            <person name="Berns M.C."/>
            <person name="Bujdoso N."/>
            <person name="Piofczyk T."/>
            <person name="de Lorenzo L."/>
            <person name="Barrero-Sicilia C."/>
            <person name="Mateos I."/>
            <person name="Piednoel M."/>
            <person name="Hagmann J."/>
            <person name="Chen-Min-Tao R."/>
            <person name="Iglesias-Fernandez R."/>
            <person name="Schuster S.C."/>
            <person name="Alonso-Blanco C."/>
            <person name="Roudier F."/>
            <person name="Carbonero P."/>
            <person name="Paz-Ares J."/>
            <person name="Davis S.J."/>
            <person name="Pecinka A."/>
            <person name="Quesneville H."/>
            <person name="Colot V."/>
            <person name="Lysak M.A."/>
            <person name="Weigel D."/>
            <person name="Coupland G."/>
            <person name="Schneeberger K."/>
        </authorList>
    </citation>
    <scope>NUCLEOTIDE SEQUENCE [LARGE SCALE GENOMIC DNA]</scope>
    <source>
        <strain evidence="7">cv. Pajares</strain>
    </source>
</reference>
<evidence type="ECO:0000313" key="6">
    <source>
        <dbReference type="EMBL" id="KFK27754.1"/>
    </source>
</evidence>
<dbReference type="Pfam" id="PF14541">
    <property type="entry name" value="TAXi_C"/>
    <property type="match status" value="1"/>
</dbReference>
<keyword evidence="2" id="KW-0645">Protease</keyword>
<dbReference type="Pfam" id="PF14543">
    <property type="entry name" value="TAXi_N"/>
    <property type="match status" value="1"/>
</dbReference>
<dbReference type="PANTHER" id="PTHR47967:SF31">
    <property type="entry name" value="ASPARTYL PROTEASE FAMILY PROTEIN"/>
    <property type="match status" value="1"/>
</dbReference>
<dbReference type="EMBL" id="CM002876">
    <property type="protein sequence ID" value="KFK27754.1"/>
    <property type="molecule type" value="Genomic_DNA"/>
</dbReference>
<dbReference type="eggNOG" id="KOG1339">
    <property type="taxonomic scope" value="Eukaryota"/>
</dbReference>
<dbReference type="Proteomes" id="UP000029120">
    <property type="component" value="Chromosome 8"/>
</dbReference>
<dbReference type="GO" id="GO:0005576">
    <property type="term" value="C:extracellular region"/>
    <property type="evidence" value="ECO:0007669"/>
    <property type="project" value="TreeGrafter"/>
</dbReference>
<organism evidence="6 7">
    <name type="scientific">Arabis alpina</name>
    <name type="common">Alpine rock-cress</name>
    <dbReference type="NCBI Taxonomy" id="50452"/>
    <lineage>
        <taxon>Eukaryota</taxon>
        <taxon>Viridiplantae</taxon>
        <taxon>Streptophyta</taxon>
        <taxon>Embryophyta</taxon>
        <taxon>Tracheophyta</taxon>
        <taxon>Spermatophyta</taxon>
        <taxon>Magnoliopsida</taxon>
        <taxon>eudicotyledons</taxon>
        <taxon>Gunneridae</taxon>
        <taxon>Pentapetalae</taxon>
        <taxon>rosids</taxon>
        <taxon>malvids</taxon>
        <taxon>Brassicales</taxon>
        <taxon>Brassicaceae</taxon>
        <taxon>Arabideae</taxon>
        <taxon>Arabis</taxon>
    </lineage>
</organism>